<gene>
    <name evidence="7" type="primary">mfsd7</name>
    <name evidence="7" type="ORF">EYF80_022647</name>
</gene>
<reference evidence="7 8" key="1">
    <citation type="submission" date="2019-03" db="EMBL/GenBank/DDBJ databases">
        <title>First draft genome of Liparis tanakae, snailfish: a comprehensive survey of snailfish specific genes.</title>
        <authorList>
            <person name="Kim W."/>
            <person name="Song I."/>
            <person name="Jeong J.-H."/>
            <person name="Kim D."/>
            <person name="Kim S."/>
            <person name="Ryu S."/>
            <person name="Song J.Y."/>
            <person name="Lee S.K."/>
        </authorList>
    </citation>
    <scope>NUCLEOTIDE SEQUENCE [LARGE SCALE GENOMIC DNA]</scope>
    <source>
        <tissue evidence="7">Muscle</tissue>
    </source>
</reference>
<feature type="region of interest" description="Disordered" evidence="5">
    <location>
        <begin position="1"/>
        <end position="24"/>
    </location>
</feature>
<feature type="transmembrane region" description="Helical" evidence="6">
    <location>
        <begin position="284"/>
        <end position="308"/>
    </location>
</feature>
<evidence type="ECO:0000313" key="8">
    <source>
        <dbReference type="Proteomes" id="UP000314294"/>
    </source>
</evidence>
<organism evidence="7 8">
    <name type="scientific">Liparis tanakae</name>
    <name type="common">Tanaka's snailfish</name>
    <dbReference type="NCBI Taxonomy" id="230148"/>
    <lineage>
        <taxon>Eukaryota</taxon>
        <taxon>Metazoa</taxon>
        <taxon>Chordata</taxon>
        <taxon>Craniata</taxon>
        <taxon>Vertebrata</taxon>
        <taxon>Euteleostomi</taxon>
        <taxon>Actinopterygii</taxon>
        <taxon>Neopterygii</taxon>
        <taxon>Teleostei</taxon>
        <taxon>Neoteleostei</taxon>
        <taxon>Acanthomorphata</taxon>
        <taxon>Eupercaria</taxon>
        <taxon>Perciformes</taxon>
        <taxon>Cottioidei</taxon>
        <taxon>Cottales</taxon>
        <taxon>Liparidae</taxon>
        <taxon>Liparis</taxon>
    </lineage>
</organism>
<dbReference type="PANTHER" id="PTHR10924:SF6">
    <property type="entry name" value="SOLUTE CARRIER FAMILY 49 MEMBER A3"/>
    <property type="match status" value="1"/>
</dbReference>
<dbReference type="EMBL" id="SRLO01000209">
    <property type="protein sequence ID" value="TNN67117.1"/>
    <property type="molecule type" value="Genomic_DNA"/>
</dbReference>
<protein>
    <submittedName>
        <fullName evidence="7">Major facilitator superfamily domain-containing protein 7</fullName>
    </submittedName>
</protein>
<dbReference type="PANTHER" id="PTHR10924">
    <property type="entry name" value="MAJOR FACILITATOR SUPERFAMILY PROTEIN-RELATED"/>
    <property type="match status" value="1"/>
</dbReference>
<keyword evidence="4 6" id="KW-0472">Membrane</keyword>
<feature type="transmembrane region" description="Helical" evidence="6">
    <location>
        <begin position="250"/>
        <end position="272"/>
    </location>
</feature>
<dbReference type="InterPro" id="IPR036259">
    <property type="entry name" value="MFS_trans_sf"/>
</dbReference>
<feature type="transmembrane region" description="Helical" evidence="6">
    <location>
        <begin position="41"/>
        <end position="61"/>
    </location>
</feature>
<accession>A0A4Z2HMZ0</accession>
<evidence type="ECO:0000313" key="7">
    <source>
        <dbReference type="EMBL" id="TNN67117.1"/>
    </source>
</evidence>
<evidence type="ECO:0000256" key="3">
    <source>
        <dbReference type="ARBA" id="ARBA00022989"/>
    </source>
</evidence>
<sequence>MEDGSAEIKTGSTWVPSPEEPRSPNPELKKLLLFKVYKRRWFVLLVLCLLNCSNATLWLTFAPVADQSAKFLAVALDEINWLSVVYMVVAIPLSFGTTWMLDTLGLRTTMILGAWLNMFGALLRFVGASVNPAGSMGKYLIVMSGQTLGAMAQPLLIFTPTKVAAHWFPDHQRATANMIASIILSPMIAQTPARIPELLLVYAVPACVVCFLATLGIRSSSPPTPPSASAVASGSEPFLQGIKLLLTNRAYLVLMLCFGSGIAVFTCFSTLLEQILCVQGYTNTFSGVCNALSIVFGIVGAAALGVYVDKTKKFIEAMKVNMIFTALSCIAFSVVFLLKRQKAAVAAACSIFGFFGFSVYPVAMELSVECSYPVGEATSSGLLFVSGQIQSILYIVLLQALTTRLADSPLSTCGDTVLSWKVPLMVMAGLCTFFSCCFVLFFNTRYRRLEAEEQAVYGTKPRAASTNSKDPPLSPEDPPPSPEDPPPVSKDPPPDYMDPPPSPEDPPPDSRDAPIA</sequence>
<keyword evidence="3 6" id="KW-1133">Transmembrane helix</keyword>
<dbReference type="Gene3D" id="1.20.1250.20">
    <property type="entry name" value="MFS general substrate transporter like domains"/>
    <property type="match status" value="2"/>
</dbReference>
<dbReference type="Proteomes" id="UP000314294">
    <property type="component" value="Unassembled WGS sequence"/>
</dbReference>
<dbReference type="InterPro" id="IPR049680">
    <property type="entry name" value="FLVCR1-2_SLC49-like"/>
</dbReference>
<name>A0A4Z2HMZ0_9TELE</name>
<dbReference type="InterPro" id="IPR011701">
    <property type="entry name" value="MFS"/>
</dbReference>
<proteinExistence type="predicted"/>
<feature type="transmembrane region" description="Helical" evidence="6">
    <location>
        <begin position="422"/>
        <end position="442"/>
    </location>
</feature>
<dbReference type="Pfam" id="PF07690">
    <property type="entry name" value="MFS_1"/>
    <property type="match status" value="1"/>
</dbReference>
<comment type="caution">
    <text evidence="7">The sequence shown here is derived from an EMBL/GenBank/DDBJ whole genome shotgun (WGS) entry which is preliminary data.</text>
</comment>
<keyword evidence="2 6" id="KW-0812">Transmembrane</keyword>
<evidence type="ECO:0000256" key="4">
    <source>
        <dbReference type="ARBA" id="ARBA00023136"/>
    </source>
</evidence>
<feature type="transmembrane region" description="Helical" evidence="6">
    <location>
        <begin position="344"/>
        <end position="362"/>
    </location>
</feature>
<evidence type="ECO:0000256" key="5">
    <source>
        <dbReference type="SAM" id="MobiDB-lite"/>
    </source>
</evidence>
<dbReference type="OrthoDB" id="422206at2759"/>
<comment type="subcellular location">
    <subcellularLocation>
        <location evidence="1">Membrane</location>
        <topology evidence="1">Multi-pass membrane protein</topology>
    </subcellularLocation>
</comment>
<feature type="region of interest" description="Disordered" evidence="5">
    <location>
        <begin position="457"/>
        <end position="516"/>
    </location>
</feature>
<dbReference type="CDD" id="cd17399">
    <property type="entry name" value="MFS_MFSD7"/>
    <property type="match status" value="1"/>
</dbReference>
<dbReference type="SUPFAM" id="SSF103473">
    <property type="entry name" value="MFS general substrate transporter"/>
    <property type="match status" value="1"/>
</dbReference>
<evidence type="ECO:0000256" key="1">
    <source>
        <dbReference type="ARBA" id="ARBA00004141"/>
    </source>
</evidence>
<evidence type="ECO:0000256" key="6">
    <source>
        <dbReference type="SAM" id="Phobius"/>
    </source>
</evidence>
<dbReference type="AlphaFoldDB" id="A0A4Z2HMZ0"/>
<keyword evidence="8" id="KW-1185">Reference proteome</keyword>
<feature type="transmembrane region" description="Helical" evidence="6">
    <location>
        <begin position="320"/>
        <end position="338"/>
    </location>
</feature>
<dbReference type="GO" id="GO:0016020">
    <property type="term" value="C:membrane"/>
    <property type="evidence" value="ECO:0007669"/>
    <property type="project" value="UniProtKB-SubCell"/>
</dbReference>
<evidence type="ECO:0000256" key="2">
    <source>
        <dbReference type="ARBA" id="ARBA00022692"/>
    </source>
</evidence>
<dbReference type="GO" id="GO:0022857">
    <property type="term" value="F:transmembrane transporter activity"/>
    <property type="evidence" value="ECO:0007669"/>
    <property type="project" value="InterPro"/>
</dbReference>
<feature type="compositionally biased region" description="Pro residues" evidence="5">
    <location>
        <begin position="472"/>
        <end position="505"/>
    </location>
</feature>
<feature type="transmembrane region" description="Helical" evidence="6">
    <location>
        <begin position="81"/>
        <end position="101"/>
    </location>
</feature>
<feature type="transmembrane region" description="Helical" evidence="6">
    <location>
        <begin position="199"/>
        <end position="217"/>
    </location>
</feature>